<dbReference type="EC" id="2.7.13.3" evidence="3"/>
<dbReference type="RefSeq" id="WP_344637038.1">
    <property type="nucleotide sequence ID" value="NZ_BAAATR010000012.1"/>
</dbReference>
<reference evidence="14 15" key="1">
    <citation type="journal article" date="2019" name="Int. J. Syst. Evol. Microbiol.">
        <title>The Global Catalogue of Microorganisms (GCM) 10K type strain sequencing project: providing services to taxonomists for standard genome sequencing and annotation.</title>
        <authorList>
            <consortium name="The Broad Institute Genomics Platform"/>
            <consortium name="The Broad Institute Genome Sequencing Center for Infectious Disease"/>
            <person name="Wu L."/>
            <person name="Ma J."/>
        </authorList>
    </citation>
    <scope>NUCLEOTIDE SEQUENCE [LARGE SCALE GENOMIC DNA]</scope>
    <source>
        <strain evidence="14 15">JCM 7356</strain>
    </source>
</reference>
<evidence type="ECO:0000256" key="4">
    <source>
        <dbReference type="ARBA" id="ARBA00022553"/>
    </source>
</evidence>
<keyword evidence="5" id="KW-0808">Transferase</keyword>
<comment type="caution">
    <text evidence="14">The sequence shown here is derived from an EMBL/GenBank/DDBJ whole genome shotgun (WGS) entry which is preliminary data.</text>
</comment>
<feature type="domain" description="Histidine kinase" evidence="13">
    <location>
        <begin position="249"/>
        <end position="462"/>
    </location>
</feature>
<name>A0ABN3E2V8_9ACTN</name>
<evidence type="ECO:0000256" key="9">
    <source>
        <dbReference type="ARBA" id="ARBA00023012"/>
    </source>
</evidence>
<feature type="transmembrane region" description="Helical" evidence="12">
    <location>
        <begin position="6"/>
        <end position="31"/>
    </location>
</feature>
<dbReference type="InterPro" id="IPR003661">
    <property type="entry name" value="HisK_dim/P_dom"/>
</dbReference>
<dbReference type="SMART" id="SM00387">
    <property type="entry name" value="HATPase_c"/>
    <property type="match status" value="1"/>
</dbReference>
<evidence type="ECO:0000256" key="5">
    <source>
        <dbReference type="ARBA" id="ARBA00022679"/>
    </source>
</evidence>
<keyword evidence="10 12" id="KW-0472">Membrane</keyword>
<dbReference type="InterPro" id="IPR003594">
    <property type="entry name" value="HATPase_dom"/>
</dbReference>
<dbReference type="PANTHER" id="PTHR45436">
    <property type="entry name" value="SENSOR HISTIDINE KINASE YKOH"/>
    <property type="match status" value="1"/>
</dbReference>
<evidence type="ECO:0000256" key="7">
    <source>
        <dbReference type="ARBA" id="ARBA00022777"/>
    </source>
</evidence>
<dbReference type="CDD" id="cd00082">
    <property type="entry name" value="HisKA"/>
    <property type="match status" value="1"/>
</dbReference>
<comment type="catalytic activity">
    <reaction evidence="1">
        <text>ATP + protein L-histidine = ADP + protein N-phospho-L-histidine.</text>
        <dbReference type="EC" id="2.7.13.3"/>
    </reaction>
</comment>
<dbReference type="PROSITE" id="PS50109">
    <property type="entry name" value="HIS_KIN"/>
    <property type="match status" value="1"/>
</dbReference>
<dbReference type="Proteomes" id="UP001500305">
    <property type="component" value="Unassembled WGS sequence"/>
</dbReference>
<evidence type="ECO:0000259" key="13">
    <source>
        <dbReference type="PROSITE" id="PS50109"/>
    </source>
</evidence>
<dbReference type="InterPro" id="IPR036097">
    <property type="entry name" value="HisK_dim/P_sf"/>
</dbReference>
<organism evidence="14 15">
    <name type="scientific">Kitasatospora cystarginea</name>
    <dbReference type="NCBI Taxonomy" id="58350"/>
    <lineage>
        <taxon>Bacteria</taxon>
        <taxon>Bacillati</taxon>
        <taxon>Actinomycetota</taxon>
        <taxon>Actinomycetes</taxon>
        <taxon>Kitasatosporales</taxon>
        <taxon>Streptomycetaceae</taxon>
        <taxon>Kitasatospora</taxon>
    </lineage>
</organism>
<dbReference type="EMBL" id="BAAATR010000012">
    <property type="protein sequence ID" value="GAA2247324.1"/>
    <property type="molecule type" value="Genomic_DNA"/>
</dbReference>
<evidence type="ECO:0000256" key="8">
    <source>
        <dbReference type="ARBA" id="ARBA00022989"/>
    </source>
</evidence>
<accession>A0ABN3E2V8</accession>
<dbReference type="PANTHER" id="PTHR45436:SF5">
    <property type="entry name" value="SENSOR HISTIDINE KINASE TRCS"/>
    <property type="match status" value="1"/>
</dbReference>
<evidence type="ECO:0000256" key="11">
    <source>
        <dbReference type="SAM" id="MobiDB-lite"/>
    </source>
</evidence>
<evidence type="ECO:0000313" key="15">
    <source>
        <dbReference type="Proteomes" id="UP001500305"/>
    </source>
</evidence>
<sequence length="490" mass="51639">MRLSTRIALSVTALVPLLVLAAGLLVLGLVGRDLRHQQDTRLQDRASLVKPDVRALLAADQGGRPQAEQNRHHKVLADTLDAGIRVAAADGTVLLTGGPQPAAPVRLPPATAGGPVTIRDKARAWRVLAVPVDGPASGTLWLLTPASATEPELAAVRRRVLLVALVTAPVSGLLAYAVADRTTASLRRLSRRAGELDPGAGAAGFAAQHSGVAEVDELALSIAGLLTRYEEQAGRTAQALDTARSFSSAASHELRTPLMSMRTNLDVLAAHPDLPAEERDEVLGDLRSEHARLLDLLTALRALAQGDLVELTAFGPLDLAELTDAVAGETARRSPQAELCCELPAELRIFGWEAGLRILLVNLLNNAVVHGRSADSTVRIAVRLRAEGAFAVLTVDDGGPGIPPDGRDRVFARFHRRPGSPGSGLGLTLVAQQVALHRGTVSVGTPPRGAGCRFEVRLPLPATDAPPPRLPVRRDWLSGQDRGSDPRTGV</sequence>
<dbReference type="Pfam" id="PF00512">
    <property type="entry name" value="HisKA"/>
    <property type="match status" value="1"/>
</dbReference>
<feature type="region of interest" description="Disordered" evidence="11">
    <location>
        <begin position="460"/>
        <end position="490"/>
    </location>
</feature>
<dbReference type="InterPro" id="IPR050428">
    <property type="entry name" value="TCS_sensor_his_kinase"/>
</dbReference>
<evidence type="ECO:0000256" key="2">
    <source>
        <dbReference type="ARBA" id="ARBA00004236"/>
    </source>
</evidence>
<keyword evidence="7 14" id="KW-0418">Kinase</keyword>
<evidence type="ECO:0000256" key="10">
    <source>
        <dbReference type="ARBA" id="ARBA00023136"/>
    </source>
</evidence>
<protein>
    <recommendedName>
        <fullName evidence="3">histidine kinase</fullName>
        <ecNumber evidence="3">2.7.13.3</ecNumber>
    </recommendedName>
</protein>
<evidence type="ECO:0000256" key="6">
    <source>
        <dbReference type="ARBA" id="ARBA00022692"/>
    </source>
</evidence>
<dbReference type="InterPro" id="IPR036890">
    <property type="entry name" value="HATPase_C_sf"/>
</dbReference>
<keyword evidence="9" id="KW-0902">Two-component regulatory system</keyword>
<evidence type="ECO:0000313" key="14">
    <source>
        <dbReference type="EMBL" id="GAA2247324.1"/>
    </source>
</evidence>
<evidence type="ECO:0000256" key="3">
    <source>
        <dbReference type="ARBA" id="ARBA00012438"/>
    </source>
</evidence>
<keyword evidence="15" id="KW-1185">Reference proteome</keyword>
<evidence type="ECO:0000256" key="12">
    <source>
        <dbReference type="SAM" id="Phobius"/>
    </source>
</evidence>
<dbReference type="Gene3D" id="1.10.287.130">
    <property type="match status" value="1"/>
</dbReference>
<proteinExistence type="predicted"/>
<comment type="subcellular location">
    <subcellularLocation>
        <location evidence="2">Cell membrane</location>
    </subcellularLocation>
</comment>
<dbReference type="InterPro" id="IPR005467">
    <property type="entry name" value="His_kinase_dom"/>
</dbReference>
<dbReference type="GO" id="GO:0016301">
    <property type="term" value="F:kinase activity"/>
    <property type="evidence" value="ECO:0007669"/>
    <property type="project" value="UniProtKB-KW"/>
</dbReference>
<dbReference type="SUPFAM" id="SSF55874">
    <property type="entry name" value="ATPase domain of HSP90 chaperone/DNA topoisomerase II/histidine kinase"/>
    <property type="match status" value="1"/>
</dbReference>
<keyword evidence="8 12" id="KW-1133">Transmembrane helix</keyword>
<dbReference type="PRINTS" id="PR00344">
    <property type="entry name" value="BCTRLSENSOR"/>
</dbReference>
<gene>
    <name evidence="14" type="ORF">GCM10010430_31940</name>
</gene>
<evidence type="ECO:0000256" key="1">
    <source>
        <dbReference type="ARBA" id="ARBA00000085"/>
    </source>
</evidence>
<dbReference type="Pfam" id="PF02518">
    <property type="entry name" value="HATPase_c"/>
    <property type="match status" value="1"/>
</dbReference>
<dbReference type="InterPro" id="IPR004358">
    <property type="entry name" value="Sig_transdc_His_kin-like_C"/>
</dbReference>
<dbReference type="SUPFAM" id="SSF47384">
    <property type="entry name" value="Homodimeric domain of signal transducing histidine kinase"/>
    <property type="match status" value="1"/>
</dbReference>
<keyword evidence="4" id="KW-0597">Phosphoprotein</keyword>
<dbReference type="Gene3D" id="3.30.565.10">
    <property type="entry name" value="Histidine kinase-like ATPase, C-terminal domain"/>
    <property type="match status" value="1"/>
</dbReference>
<keyword evidence="6 12" id="KW-0812">Transmembrane</keyword>
<dbReference type="SMART" id="SM00388">
    <property type="entry name" value="HisKA"/>
    <property type="match status" value="1"/>
</dbReference>